<dbReference type="PANTHER" id="PTHR42707:SF2">
    <property type="entry name" value="ACD11 DEHYDROGENASE"/>
    <property type="match status" value="1"/>
</dbReference>
<dbReference type="Pfam" id="PF18158">
    <property type="entry name" value="AidB_N"/>
    <property type="match status" value="1"/>
</dbReference>
<evidence type="ECO:0000313" key="9">
    <source>
        <dbReference type="EMBL" id="EKC32732.1"/>
    </source>
</evidence>
<dbReference type="SUPFAM" id="SSF47203">
    <property type="entry name" value="Acyl-CoA dehydrogenase C-terminal domain-like"/>
    <property type="match status" value="1"/>
</dbReference>
<dbReference type="Pfam" id="PF00441">
    <property type="entry name" value="Acyl-CoA_dh_1"/>
    <property type="match status" value="1"/>
</dbReference>
<dbReference type="InterPro" id="IPR009100">
    <property type="entry name" value="AcylCoA_DH/oxidase_NM_dom_sf"/>
</dbReference>
<keyword evidence="3 4" id="KW-0274">FAD</keyword>
<dbReference type="InParanoid" id="K1Q7J4"/>
<dbReference type="SUPFAM" id="SSF56645">
    <property type="entry name" value="Acyl-CoA dehydrogenase NM domain-like"/>
    <property type="match status" value="1"/>
</dbReference>
<feature type="domain" description="Acyl-CoA dehydrogenase/oxidase C-terminal" evidence="5">
    <location>
        <begin position="351"/>
        <end position="509"/>
    </location>
</feature>
<evidence type="ECO:0000256" key="1">
    <source>
        <dbReference type="ARBA" id="ARBA00009347"/>
    </source>
</evidence>
<keyword evidence="4" id="KW-0560">Oxidoreductase</keyword>
<protein>
    <submittedName>
        <fullName evidence="9">Protein aidB</fullName>
    </submittedName>
</protein>
<evidence type="ECO:0000256" key="2">
    <source>
        <dbReference type="ARBA" id="ARBA00022630"/>
    </source>
</evidence>
<dbReference type="InterPro" id="IPR041504">
    <property type="entry name" value="AidB_N"/>
</dbReference>
<organism evidence="9">
    <name type="scientific">Magallana gigas</name>
    <name type="common">Pacific oyster</name>
    <name type="synonym">Crassostrea gigas</name>
    <dbReference type="NCBI Taxonomy" id="29159"/>
    <lineage>
        <taxon>Eukaryota</taxon>
        <taxon>Metazoa</taxon>
        <taxon>Spiralia</taxon>
        <taxon>Lophotrochozoa</taxon>
        <taxon>Mollusca</taxon>
        <taxon>Bivalvia</taxon>
        <taxon>Autobranchia</taxon>
        <taxon>Pteriomorphia</taxon>
        <taxon>Ostreida</taxon>
        <taxon>Ostreoidea</taxon>
        <taxon>Ostreidae</taxon>
        <taxon>Magallana</taxon>
    </lineage>
</organism>
<comment type="cofactor">
    <cofactor evidence="4">
        <name>FAD</name>
        <dbReference type="ChEBI" id="CHEBI:57692"/>
    </cofactor>
</comment>
<proteinExistence type="inferred from homology"/>
<feature type="domain" description="Adaptive response protein AidB N-terminal" evidence="7">
    <location>
        <begin position="76"/>
        <end position="217"/>
    </location>
</feature>
<dbReference type="InterPro" id="IPR009075">
    <property type="entry name" value="AcylCo_DH/oxidase_C"/>
</dbReference>
<dbReference type="HOGENOM" id="CLU_016513_1_0_1"/>
<feature type="domain" description="Acyl-CoA oxidase/dehydrogenase middle" evidence="6">
    <location>
        <begin position="237"/>
        <end position="340"/>
    </location>
</feature>
<dbReference type="EMBL" id="JH817369">
    <property type="protein sequence ID" value="EKC32732.1"/>
    <property type="molecule type" value="Genomic_DNA"/>
</dbReference>
<dbReference type="GO" id="GO:0003995">
    <property type="term" value="F:acyl-CoA dehydrogenase activity"/>
    <property type="evidence" value="ECO:0007669"/>
    <property type="project" value="TreeGrafter"/>
</dbReference>
<evidence type="ECO:0000256" key="3">
    <source>
        <dbReference type="ARBA" id="ARBA00022827"/>
    </source>
</evidence>
<evidence type="ECO:0000259" key="5">
    <source>
        <dbReference type="Pfam" id="PF00441"/>
    </source>
</evidence>
<dbReference type="InterPro" id="IPR053998">
    <property type="entry name" value="ACDH-11_C"/>
</dbReference>
<comment type="similarity">
    <text evidence="1 4">Belongs to the acyl-CoA dehydrogenase family.</text>
</comment>
<reference evidence="9" key="1">
    <citation type="journal article" date="2012" name="Nature">
        <title>The oyster genome reveals stress adaptation and complexity of shell formation.</title>
        <authorList>
            <person name="Zhang G."/>
            <person name="Fang X."/>
            <person name="Guo X."/>
            <person name="Li L."/>
            <person name="Luo R."/>
            <person name="Xu F."/>
            <person name="Yang P."/>
            <person name="Zhang L."/>
            <person name="Wang X."/>
            <person name="Qi H."/>
            <person name="Xiong Z."/>
            <person name="Que H."/>
            <person name="Xie Y."/>
            <person name="Holland P.W."/>
            <person name="Paps J."/>
            <person name="Zhu Y."/>
            <person name="Wu F."/>
            <person name="Chen Y."/>
            <person name="Wang J."/>
            <person name="Peng C."/>
            <person name="Meng J."/>
            <person name="Yang L."/>
            <person name="Liu J."/>
            <person name="Wen B."/>
            <person name="Zhang N."/>
            <person name="Huang Z."/>
            <person name="Zhu Q."/>
            <person name="Feng Y."/>
            <person name="Mount A."/>
            <person name="Hedgecock D."/>
            <person name="Xu Z."/>
            <person name="Liu Y."/>
            <person name="Domazet-Loso T."/>
            <person name="Du Y."/>
            <person name="Sun X."/>
            <person name="Zhang S."/>
            <person name="Liu B."/>
            <person name="Cheng P."/>
            <person name="Jiang X."/>
            <person name="Li J."/>
            <person name="Fan D."/>
            <person name="Wang W."/>
            <person name="Fu W."/>
            <person name="Wang T."/>
            <person name="Wang B."/>
            <person name="Zhang J."/>
            <person name="Peng Z."/>
            <person name="Li Y."/>
            <person name="Li N."/>
            <person name="Wang J."/>
            <person name="Chen M."/>
            <person name="He Y."/>
            <person name="Tan F."/>
            <person name="Song X."/>
            <person name="Zheng Q."/>
            <person name="Huang R."/>
            <person name="Yang H."/>
            <person name="Du X."/>
            <person name="Chen L."/>
            <person name="Yang M."/>
            <person name="Gaffney P.M."/>
            <person name="Wang S."/>
            <person name="Luo L."/>
            <person name="She Z."/>
            <person name="Ming Y."/>
            <person name="Huang W."/>
            <person name="Zhang S."/>
            <person name="Huang B."/>
            <person name="Zhang Y."/>
            <person name="Qu T."/>
            <person name="Ni P."/>
            <person name="Miao G."/>
            <person name="Wang J."/>
            <person name="Wang Q."/>
            <person name="Steinberg C.E."/>
            <person name="Wang H."/>
            <person name="Li N."/>
            <person name="Qian L."/>
            <person name="Zhang G."/>
            <person name="Li Y."/>
            <person name="Yang H."/>
            <person name="Liu X."/>
            <person name="Wang J."/>
            <person name="Yin Y."/>
            <person name="Wang J."/>
        </authorList>
    </citation>
    <scope>NUCLEOTIDE SEQUENCE [LARGE SCALE GENOMIC DNA]</scope>
    <source>
        <strain evidence="9">05x7-T-G4-1.051#20</strain>
    </source>
</reference>
<evidence type="ECO:0000256" key="4">
    <source>
        <dbReference type="RuleBase" id="RU362125"/>
    </source>
</evidence>
<dbReference type="InterPro" id="IPR052904">
    <property type="entry name" value="Acyl-CoA_dehydrogenase-like"/>
</dbReference>
<name>K1Q7J4_MAGGI</name>
<dbReference type="AlphaFoldDB" id="K1Q7J4"/>
<evidence type="ECO:0000259" key="8">
    <source>
        <dbReference type="Pfam" id="PF22217"/>
    </source>
</evidence>
<dbReference type="InterPro" id="IPR036250">
    <property type="entry name" value="AcylCo_DH-like_C"/>
</dbReference>
<sequence>MQAIIYKTCDLFQKTKPHPASETYGSDSAFKPIRSNFCTKPEFRNATQRIDKSEGKQAQFSSAKIGPFFQSSPQLENQYTGDAVLQSYVHRYIPEEILAPIETDLIRFGERVATEVNELGLQCEREPPQLLQFDAWGNRVDQLITSPAWKRQHDISAEEGLIANAYEGKYGEWSRLYQVIKLFLYSPSSGLYSCPLAMTDGAARVIKQLPSAYSWIKERAYPRLISRDPAQFWTSGQWMTERRGGSDVASGTETVAVPQSDGSYRLHGYKWFSSATDANITLTLARVEGPDKNVIEGTKGLSLFYLEVFDEQKKLNNIQVQKMKNKLGTRQLPTAELLLDGAVAYRISDEGRGVAGISNMLTISRIHNALSSAAAMRRILSMARDYSTRRKAFGDYLKNYPLHVQTLARMEVEVRAATILVLEVARLLGREDTGIASDQESLLLRLLTPLAKLYTAKQAMSVVSEGLECFGGQGYIEDTGLPGLLRDSQVLTIWEGTTNILSLDVLRAITKTQGEVLVALHHSVMSKIKKASQTQELKDHSHRVKEATLKVMNFVQTNPDKAQVAARDLAYSLTRIYIASLLLDHAVECGMTRTDIHTAQRWCEGDLAPVVSNLPHYSTTPEDLHLVFQNYSEQ</sequence>
<dbReference type="Pfam" id="PF02770">
    <property type="entry name" value="Acyl-CoA_dh_M"/>
    <property type="match status" value="1"/>
</dbReference>
<dbReference type="Gene3D" id="1.20.140.10">
    <property type="entry name" value="Butyryl-CoA Dehydrogenase, subunit A, domain 3"/>
    <property type="match status" value="1"/>
</dbReference>
<dbReference type="Gene3D" id="2.40.110.20">
    <property type="match status" value="1"/>
</dbReference>
<keyword evidence="2 4" id="KW-0285">Flavoprotein</keyword>
<feature type="domain" description="Acyl-CoA dehydrogenase 11-like C-terminal" evidence="8">
    <location>
        <begin position="515"/>
        <end position="622"/>
    </location>
</feature>
<accession>K1Q7J4</accession>
<dbReference type="Pfam" id="PF22217">
    <property type="entry name" value="ACDH-11_C"/>
    <property type="match status" value="1"/>
</dbReference>
<dbReference type="Gene3D" id="6.10.250.600">
    <property type="match status" value="1"/>
</dbReference>
<evidence type="ECO:0000259" key="7">
    <source>
        <dbReference type="Pfam" id="PF18158"/>
    </source>
</evidence>
<gene>
    <name evidence="9" type="ORF">CGI_10017141</name>
</gene>
<dbReference type="PANTHER" id="PTHR42707">
    <property type="entry name" value="ACYL-COA DEHYDROGENASE"/>
    <property type="match status" value="1"/>
</dbReference>
<evidence type="ECO:0000259" key="6">
    <source>
        <dbReference type="Pfam" id="PF02770"/>
    </source>
</evidence>
<dbReference type="InterPro" id="IPR006091">
    <property type="entry name" value="Acyl-CoA_Oxase/DH_mid-dom"/>
</dbReference>